<name>A0A8J5QT47_9ASCO</name>
<dbReference type="OrthoDB" id="3981162at2759"/>
<dbReference type="GO" id="GO:0030445">
    <property type="term" value="C:yeast-form cell wall"/>
    <property type="evidence" value="ECO:0007669"/>
    <property type="project" value="TreeGrafter"/>
</dbReference>
<feature type="signal peptide" evidence="3">
    <location>
        <begin position="1"/>
        <end position="18"/>
    </location>
</feature>
<dbReference type="GO" id="GO:0030448">
    <property type="term" value="P:hyphal growth"/>
    <property type="evidence" value="ECO:0007669"/>
    <property type="project" value="TreeGrafter"/>
</dbReference>
<dbReference type="Pfam" id="PF11766">
    <property type="entry name" value="Candida_ALS_N"/>
    <property type="match status" value="1"/>
</dbReference>
<evidence type="ECO:0000313" key="5">
    <source>
        <dbReference type="EMBL" id="KAG7662230.1"/>
    </source>
</evidence>
<evidence type="ECO:0000313" key="6">
    <source>
        <dbReference type="Proteomes" id="UP000694255"/>
    </source>
</evidence>
<evidence type="ECO:0000259" key="4">
    <source>
        <dbReference type="SMART" id="SM01056"/>
    </source>
</evidence>
<protein>
    <recommendedName>
        <fullName evidence="4">Agglutinin-like protein N-terminal domain-containing protein</fullName>
    </recommendedName>
</protein>
<dbReference type="InterPro" id="IPR033504">
    <property type="entry name" value="ALS"/>
</dbReference>
<dbReference type="Proteomes" id="UP000694255">
    <property type="component" value="Unassembled WGS sequence"/>
</dbReference>
<feature type="compositionally biased region" description="Polar residues" evidence="1">
    <location>
        <begin position="1304"/>
        <end position="1318"/>
    </location>
</feature>
<dbReference type="GO" id="GO:0030446">
    <property type="term" value="C:hyphal cell wall"/>
    <property type="evidence" value="ECO:0007669"/>
    <property type="project" value="TreeGrafter"/>
</dbReference>
<keyword evidence="2" id="KW-1133">Transmembrane helix</keyword>
<feature type="domain" description="Agglutinin-like protein N-terminal" evidence="4">
    <location>
        <begin position="54"/>
        <end position="301"/>
    </location>
</feature>
<feature type="region of interest" description="Disordered" evidence="1">
    <location>
        <begin position="1211"/>
        <end position="1258"/>
    </location>
</feature>
<dbReference type="EMBL" id="JAGSYN010000182">
    <property type="protein sequence ID" value="KAG7662230.1"/>
    <property type="molecule type" value="Genomic_DNA"/>
</dbReference>
<dbReference type="GO" id="GO:0009986">
    <property type="term" value="C:cell surface"/>
    <property type="evidence" value="ECO:0007669"/>
    <property type="project" value="TreeGrafter"/>
</dbReference>
<evidence type="ECO:0000256" key="1">
    <source>
        <dbReference type="SAM" id="MobiDB-lite"/>
    </source>
</evidence>
<keyword evidence="2" id="KW-0812">Transmembrane</keyword>
<dbReference type="GO" id="GO:1903561">
    <property type="term" value="C:extracellular vesicle"/>
    <property type="evidence" value="ECO:0007669"/>
    <property type="project" value="TreeGrafter"/>
</dbReference>
<gene>
    <name evidence="5" type="ORF">J8A68_004240</name>
</gene>
<proteinExistence type="predicted"/>
<feature type="transmembrane region" description="Helical" evidence="2">
    <location>
        <begin position="1399"/>
        <end position="1420"/>
    </location>
</feature>
<keyword evidence="3" id="KW-0732">Signal</keyword>
<feature type="compositionally biased region" description="Basic and acidic residues" evidence="1">
    <location>
        <begin position="1280"/>
        <end position="1291"/>
    </location>
</feature>
<dbReference type="PANTHER" id="PTHR33793:SF2">
    <property type="entry name" value="AGGLUTININ-LIKE PROTEIN 6"/>
    <property type="match status" value="1"/>
</dbReference>
<dbReference type="Pfam" id="PF05792">
    <property type="entry name" value="Candida_ALS"/>
    <property type="match status" value="12"/>
</dbReference>
<keyword evidence="2" id="KW-0472">Membrane</keyword>
<feature type="chain" id="PRO_5035313646" description="Agglutinin-like protein N-terminal domain-containing protein" evidence="3">
    <location>
        <begin position="19"/>
        <end position="1422"/>
    </location>
</feature>
<dbReference type="InterPro" id="IPR024672">
    <property type="entry name" value="Agglutinin-like_N"/>
</dbReference>
<evidence type="ECO:0000256" key="3">
    <source>
        <dbReference type="SAM" id="SignalP"/>
    </source>
</evidence>
<dbReference type="GeneID" id="73471040"/>
<accession>A0A8J5QT47</accession>
<evidence type="ECO:0000256" key="2">
    <source>
        <dbReference type="SAM" id="Phobius"/>
    </source>
</evidence>
<organism evidence="5 6">
    <name type="scientific">[Candida] subhashii</name>
    <dbReference type="NCBI Taxonomy" id="561895"/>
    <lineage>
        <taxon>Eukaryota</taxon>
        <taxon>Fungi</taxon>
        <taxon>Dikarya</taxon>
        <taxon>Ascomycota</taxon>
        <taxon>Saccharomycotina</taxon>
        <taxon>Pichiomycetes</taxon>
        <taxon>Debaryomycetaceae</taxon>
        <taxon>Spathaspora</taxon>
    </lineage>
</organism>
<keyword evidence="6" id="KW-1185">Reference proteome</keyword>
<dbReference type="RefSeq" id="XP_049262463.1">
    <property type="nucleotide sequence ID" value="XM_049408178.1"/>
</dbReference>
<feature type="region of interest" description="Disordered" evidence="1">
    <location>
        <begin position="694"/>
        <end position="741"/>
    </location>
</feature>
<dbReference type="PANTHER" id="PTHR33793">
    <property type="entry name" value="ALPHA-AGGLUTININ"/>
    <property type="match status" value="1"/>
</dbReference>
<feature type="compositionally biased region" description="Polar residues" evidence="1">
    <location>
        <begin position="1343"/>
        <end position="1356"/>
    </location>
</feature>
<feature type="region of interest" description="Disordered" evidence="1">
    <location>
        <begin position="1280"/>
        <end position="1356"/>
    </location>
</feature>
<dbReference type="InterPro" id="IPR008440">
    <property type="entry name" value="Agglutinin-like_ALS_rpt"/>
</dbReference>
<reference evidence="5 6" key="1">
    <citation type="journal article" date="2021" name="DNA Res.">
        <title>Genome analysis of Candida subhashii reveals its hybrid nature and dual mitochondrial genome conformations.</title>
        <authorList>
            <person name="Mixao V."/>
            <person name="Hegedusova E."/>
            <person name="Saus E."/>
            <person name="Pryszcz L.P."/>
            <person name="Cillingova A."/>
            <person name="Nosek J."/>
            <person name="Gabaldon T."/>
        </authorList>
    </citation>
    <scope>NUCLEOTIDE SEQUENCE [LARGE SCALE GENOMIC DNA]</scope>
    <source>
        <strain evidence="5 6">CBS 10753</strain>
    </source>
</reference>
<dbReference type="GO" id="GO:0098609">
    <property type="term" value="P:cell-cell adhesion"/>
    <property type="evidence" value="ECO:0007669"/>
    <property type="project" value="TreeGrafter"/>
</dbReference>
<sequence>MLFNFILLFYLLDSFANCAVVSGIFTSLDSIVYQQGANYGFDGPGNPSWVVTMSWEINGGKVSPKDTFVLTLPCVFKFTATTSTVDLKVADTIYATCSFQPGDVILSYSQLSCQASDNIKSNTEAKGTIKFPLTFNVGGSALEPDLTCSTRWKDGDNVVTFFDGDRALSTTAKFQGDILSSPTDVFIKSRVIPSLNVEFHYLSASHCTDGYTSGKLGFTILASGVSIDCSSVYKGLTSKINKWYVPTDASELSAVSVSCTATSYSVSYQNIPSGYLPFLTAFMKVNTGVANKVQYVNEYTCKGSTKVTRSQTILWSTYQNSSPGGSGQAVFVTTSTFLGSTTSVTTLPFIEGVGTKTVVVNVPIPTITTTTTWDKTISGSTTVTANPGATATVIVQVPVSYTTTTVTWDKSFSDTLTLSYKNGETATVSVNVPIPTVTTTTTWDKTISSSSTITAKPGSTATIIVQVPVSYTTTTVTWDKSSSQTTTLAYNYGETATVSVNVPIPTTTITSTWDELYSSMTTIPGEAGETATVIVQVPIEYVTTTVTWDNSSSQTTTLPYNYGETATVSVNVPIPTTTITSTWDELYSSMTTIPGEAGETATVIVQVPMSYTTVIITWEELYSHTTTLPYDDVEVGTILINVPIPTQISANYWDDPDTDSYESYLSDEAAEISRFDDADSYISTRITWDETISDTTTSPYEDDDSATIVSDEPASLAKSTSVQGDPKTSEHSSPDVGEQAGETSIGSYTLSYTTIIVTWDQSYTQTTTLPYEDGETATILINVPVPVDMTSTTSSDPEAVVNVPVPVEMSSTTLGDPEAGVNVPIPIELSSTAASDPEVGVNIPVPTELSSTTTSDLVAGVNVPNYVATGDGASSVQNPLSYTTTIDTWNQSYTQTTTLPYEDGETATILINVPVPIEKNTSVRGDPHVSMVNEPDFVGESSQTSSGNGPIAYSTTTVSWDESYSQTTTLPLEDGTTATVLINVPVVVEASESVSDYKYPALTVSASSSQSSSIPLNENSEFVGSLSSTSQIPSITIKGKFTTSSSAQGVLSTALESEIISVIPIQPDGIVRSTTIDTEEETTEAEQIPEMDNSNIELEIETILVIPIKPDGIVRSTTIDAEAETTDAEPIPEMDDSSVEPETETIVVIPIRPDGIVRSTTVKAKAATSVDEPDPETEQIYVGVTETFSELSQEEYTSQFMTTMPTAHVTEVSSDADQISHESSDISVDTFKSDSATESKYSGIPESKSSSKRIPASLSSSSIPMAIPYRNITSLEDHDPFTFTTSEKEGEGVTSSSGTGKTPLASTTQPMSPGSSYNPPDIDKAGLSTSSLVPTLPTAETVPGSTISTGIPTDPANNPETPQLDLVSNSTPIPVKTLRVSVLEPTPSGIYDTPESISIYYGSASGIYLNLILLVISLIIQV</sequence>
<comment type="caution">
    <text evidence="5">The sequence shown here is derived from an EMBL/GenBank/DDBJ whole genome shotgun (WGS) entry which is preliminary data.</text>
</comment>
<feature type="compositionally biased region" description="Low complexity" evidence="1">
    <location>
        <begin position="1292"/>
        <end position="1302"/>
    </location>
</feature>
<dbReference type="SMART" id="SM01056">
    <property type="entry name" value="Candida_ALS_N"/>
    <property type="match status" value="1"/>
</dbReference>